<dbReference type="STRING" id="101091.A0A1C7MVE7"/>
<keyword evidence="2" id="KW-1185">Reference proteome</keyword>
<comment type="caution">
    <text evidence="1">The sequence shown here is derived from an EMBL/GenBank/DDBJ whole genome shotgun (WGS) entry which is preliminary data.</text>
</comment>
<dbReference type="EMBL" id="LUGH01001781">
    <property type="protein sequence ID" value="OBZ80738.1"/>
    <property type="molecule type" value="Genomic_DNA"/>
</dbReference>
<dbReference type="InParanoid" id="A0A1C7MVE7"/>
<dbReference type="Proteomes" id="UP000093000">
    <property type="component" value="Unassembled WGS sequence"/>
</dbReference>
<proteinExistence type="predicted"/>
<dbReference type="OrthoDB" id="2202254at2759"/>
<evidence type="ECO:0000313" key="2">
    <source>
        <dbReference type="Proteomes" id="UP000093000"/>
    </source>
</evidence>
<name>A0A1C7MVE7_9FUNG</name>
<sequence length="135" mass="15827">TKCAQITTPAQYETEPWAAYLKNHLPLIHGKPIANIEKAQVKQKRSYNKGKRTKHDYKAGDLIARRNLLKTGFPKEPWTGPWRILERNNEDGSSFKIVKLDDKHQHTTTANIKHMRPWNEENQRNHLISFKRGMM</sequence>
<protein>
    <submittedName>
        <fullName evidence="1">Uncharacterized protein</fullName>
    </submittedName>
</protein>
<evidence type="ECO:0000313" key="1">
    <source>
        <dbReference type="EMBL" id="OBZ80738.1"/>
    </source>
</evidence>
<reference evidence="1 2" key="1">
    <citation type="submission" date="2016-03" db="EMBL/GenBank/DDBJ databases">
        <title>Choanephora cucurbitarum.</title>
        <authorList>
            <person name="Min B."/>
            <person name="Park H."/>
            <person name="Park J.-H."/>
            <person name="Shin H.-D."/>
            <person name="Choi I.-G."/>
        </authorList>
    </citation>
    <scope>NUCLEOTIDE SEQUENCE [LARGE SCALE GENOMIC DNA]</scope>
    <source>
        <strain evidence="1 2">KUS-F28377</strain>
    </source>
</reference>
<feature type="non-terminal residue" evidence="1">
    <location>
        <position position="1"/>
    </location>
</feature>
<accession>A0A1C7MVE7</accession>
<organism evidence="1 2">
    <name type="scientific">Choanephora cucurbitarum</name>
    <dbReference type="NCBI Taxonomy" id="101091"/>
    <lineage>
        <taxon>Eukaryota</taxon>
        <taxon>Fungi</taxon>
        <taxon>Fungi incertae sedis</taxon>
        <taxon>Mucoromycota</taxon>
        <taxon>Mucoromycotina</taxon>
        <taxon>Mucoromycetes</taxon>
        <taxon>Mucorales</taxon>
        <taxon>Mucorineae</taxon>
        <taxon>Choanephoraceae</taxon>
        <taxon>Choanephoroideae</taxon>
        <taxon>Choanephora</taxon>
    </lineage>
</organism>
<dbReference type="AlphaFoldDB" id="A0A1C7MVE7"/>
<gene>
    <name evidence="1" type="ORF">A0J61_11213</name>
</gene>